<reference evidence="1 2" key="1">
    <citation type="submission" date="2018-01" db="EMBL/GenBank/DDBJ databases">
        <authorList>
            <person name="Clerissi C."/>
        </authorList>
    </citation>
    <scope>NUCLEOTIDE SEQUENCE [LARGE SCALE GENOMIC DNA]</scope>
    <source>
        <strain evidence="1">Cupriavidus taiwanensis SWF 66322</strain>
        <plasmid evidence="2">cbm2636p</plasmid>
    </source>
</reference>
<evidence type="ECO:0000313" key="2">
    <source>
        <dbReference type="Proteomes" id="UP000254259"/>
    </source>
</evidence>
<dbReference type="EMBL" id="LT984815">
    <property type="protein sequence ID" value="SPD69326.1"/>
    <property type="molecule type" value="Genomic_DNA"/>
</dbReference>
<geneLocation type="plasmid" evidence="2">
    <name>cbm2636p</name>
</geneLocation>
<proteinExistence type="predicted"/>
<accession>A0A9Q7UY22</accession>
<name>A0A9Q7UY22_9BURK</name>
<keyword evidence="1" id="KW-0614">Plasmid</keyword>
<dbReference type="Proteomes" id="UP000254259">
    <property type="component" value="Plasmid CBM2636p"/>
</dbReference>
<sequence length="113" mass="10691">MASALYWAISARAFHKAIWDCKAASSGASVGRNGWTASAAGVLVAVGLATPAAGAAAVGCIDGAVPDCDVPGLPPADAIAAATGFDIADAALAGAAAERPTVAAKASAAGGQR</sequence>
<gene>
    <name evidence="1" type="ORF">CBM2636_P20013</name>
</gene>
<organism evidence="1 2">
    <name type="scientific">Cupriavidus taiwanensis</name>
    <dbReference type="NCBI Taxonomy" id="164546"/>
    <lineage>
        <taxon>Bacteria</taxon>
        <taxon>Pseudomonadati</taxon>
        <taxon>Pseudomonadota</taxon>
        <taxon>Betaproteobacteria</taxon>
        <taxon>Burkholderiales</taxon>
        <taxon>Burkholderiaceae</taxon>
        <taxon>Cupriavidus</taxon>
    </lineage>
</organism>
<dbReference type="AlphaFoldDB" id="A0A9Q7UY22"/>
<evidence type="ECO:0000313" key="1">
    <source>
        <dbReference type="EMBL" id="SPD69326.1"/>
    </source>
</evidence>
<protein>
    <submittedName>
        <fullName evidence="1">Uncharacterized protein</fullName>
    </submittedName>
</protein>